<dbReference type="Gene3D" id="3.90.1720.10">
    <property type="entry name" value="endopeptidase domain like (from Nostoc punctiforme)"/>
    <property type="match status" value="1"/>
</dbReference>
<dbReference type="InterPro" id="IPR038765">
    <property type="entry name" value="Papain-like_cys_pep_sf"/>
</dbReference>
<dbReference type="InterPro" id="IPR000064">
    <property type="entry name" value="NLP_P60_dom"/>
</dbReference>
<keyword evidence="4" id="KW-0788">Thiol protease</keyword>
<comment type="caution">
    <text evidence="7">The sequence shown here is derived from an EMBL/GenBank/DDBJ whole genome shotgun (WGS) entry which is preliminary data.</text>
</comment>
<dbReference type="Pfam" id="PF00877">
    <property type="entry name" value="NLPC_P60"/>
    <property type="match status" value="1"/>
</dbReference>
<organism evidence="7 8">
    <name type="scientific">Alitiscatomonas aceti</name>
    <dbReference type="NCBI Taxonomy" id="2981724"/>
    <lineage>
        <taxon>Bacteria</taxon>
        <taxon>Bacillati</taxon>
        <taxon>Bacillota</taxon>
        <taxon>Clostridia</taxon>
        <taxon>Lachnospirales</taxon>
        <taxon>Lachnospiraceae</taxon>
        <taxon>Alitiscatomonas</taxon>
    </lineage>
</organism>
<feature type="signal peptide" evidence="5">
    <location>
        <begin position="1"/>
        <end position="28"/>
    </location>
</feature>
<accession>A0ABT2V4Q6</accession>
<keyword evidence="5" id="KW-0732">Signal</keyword>
<keyword evidence="3" id="KW-0378">Hydrolase</keyword>
<dbReference type="Proteomes" id="UP001652395">
    <property type="component" value="Unassembled WGS sequence"/>
</dbReference>
<dbReference type="EMBL" id="JAOQJF010000041">
    <property type="protein sequence ID" value="MCU6801159.1"/>
    <property type="molecule type" value="Genomic_DNA"/>
</dbReference>
<dbReference type="InterPro" id="IPR051202">
    <property type="entry name" value="Peptidase_C40"/>
</dbReference>
<keyword evidence="8" id="KW-1185">Reference proteome</keyword>
<dbReference type="RefSeq" id="WP_022273510.1">
    <property type="nucleotide sequence ID" value="NZ_JAOQJF010000041.1"/>
</dbReference>
<evidence type="ECO:0000259" key="6">
    <source>
        <dbReference type="PROSITE" id="PS51935"/>
    </source>
</evidence>
<dbReference type="InterPro" id="IPR003646">
    <property type="entry name" value="SH3-like_bac-type"/>
</dbReference>
<dbReference type="PANTHER" id="PTHR47053:SF1">
    <property type="entry name" value="MUREIN DD-ENDOPEPTIDASE MEPH-RELATED"/>
    <property type="match status" value="1"/>
</dbReference>
<feature type="domain" description="NlpC/P60" evidence="6">
    <location>
        <begin position="153"/>
        <end position="274"/>
    </location>
</feature>
<dbReference type="Pfam" id="PF08239">
    <property type="entry name" value="SH3_3"/>
    <property type="match status" value="1"/>
</dbReference>
<evidence type="ECO:0000256" key="3">
    <source>
        <dbReference type="ARBA" id="ARBA00022801"/>
    </source>
</evidence>
<evidence type="ECO:0000256" key="4">
    <source>
        <dbReference type="ARBA" id="ARBA00022807"/>
    </source>
</evidence>
<dbReference type="SUPFAM" id="SSF54001">
    <property type="entry name" value="Cysteine proteinases"/>
    <property type="match status" value="1"/>
</dbReference>
<name>A0ABT2V4Q6_9FIRM</name>
<comment type="similarity">
    <text evidence="1">Belongs to the peptidase C40 family.</text>
</comment>
<sequence>MTNRILKTAGLFCFCTLMAAAAPERAMADQEAPRPLLHAVDGPEEPEIIIAGRKDTEDQAGASMLIQVEDENTEVYSEPDTESQVVGQAEAGDTYDVLEMVDGQWAKISTGEFEGYLNTAAAEDEEETLEDAPEEAPVVPVETAEETAARVSAERRQAVVEYGLQFVGNRYVYGGTNPNKGADCSGFTSYVLRHSAGVELPHSSRSQAVQGREISAAEIRPGDLVFYASGKRINHVALYIGNGQVVHASNERTGICVSEWTYRNPAKIVNVLGD</sequence>
<dbReference type="PANTHER" id="PTHR47053">
    <property type="entry name" value="MUREIN DD-ENDOPEPTIDASE MEPH-RELATED"/>
    <property type="match status" value="1"/>
</dbReference>
<feature type="chain" id="PRO_5045563892" evidence="5">
    <location>
        <begin position="29"/>
        <end position="274"/>
    </location>
</feature>
<reference evidence="7 8" key="1">
    <citation type="journal article" date="2021" name="ISME Commun">
        <title>Automated analysis of genomic sequences facilitates high-throughput and comprehensive description of bacteria.</title>
        <authorList>
            <person name="Hitch T.C.A."/>
        </authorList>
    </citation>
    <scope>NUCLEOTIDE SEQUENCE [LARGE SCALE GENOMIC DNA]</scope>
    <source>
        <strain evidence="8">f_CCE</strain>
    </source>
</reference>
<evidence type="ECO:0000256" key="1">
    <source>
        <dbReference type="ARBA" id="ARBA00007074"/>
    </source>
</evidence>
<gene>
    <name evidence="7" type="ORF">OCV69_14680</name>
</gene>
<evidence type="ECO:0000313" key="8">
    <source>
        <dbReference type="Proteomes" id="UP001652395"/>
    </source>
</evidence>
<keyword evidence="2" id="KW-0645">Protease</keyword>
<proteinExistence type="inferred from homology"/>
<evidence type="ECO:0000256" key="2">
    <source>
        <dbReference type="ARBA" id="ARBA00022670"/>
    </source>
</evidence>
<evidence type="ECO:0000256" key="5">
    <source>
        <dbReference type="SAM" id="SignalP"/>
    </source>
</evidence>
<dbReference type="Gene3D" id="2.30.30.40">
    <property type="entry name" value="SH3 Domains"/>
    <property type="match status" value="1"/>
</dbReference>
<protein>
    <submittedName>
        <fullName evidence="7">NlpC/P60 family protein</fullName>
    </submittedName>
</protein>
<evidence type="ECO:0000313" key="7">
    <source>
        <dbReference type="EMBL" id="MCU6801159.1"/>
    </source>
</evidence>
<dbReference type="PROSITE" id="PS51935">
    <property type="entry name" value="NLPC_P60"/>
    <property type="match status" value="1"/>
</dbReference>